<keyword evidence="4" id="KW-0808">Transferase</keyword>
<keyword evidence="2" id="KW-0436">Ligase</keyword>
<comment type="catalytic activity">
    <reaction evidence="2">
        <text>L-glutamine + H2O = L-glutamate + NH4(+)</text>
        <dbReference type="Rhea" id="RHEA:15889"/>
        <dbReference type="ChEBI" id="CHEBI:15377"/>
        <dbReference type="ChEBI" id="CHEBI:28938"/>
        <dbReference type="ChEBI" id="CHEBI:29985"/>
        <dbReference type="ChEBI" id="CHEBI:58359"/>
        <dbReference type="EC" id="3.5.1.2"/>
    </reaction>
</comment>
<dbReference type="PANTHER" id="PTHR21343">
    <property type="entry name" value="DETHIOBIOTIN SYNTHETASE"/>
    <property type="match status" value="1"/>
</dbReference>
<evidence type="ECO:0000313" key="5">
    <source>
        <dbReference type="Proteomes" id="UP000298860"/>
    </source>
</evidence>
<dbReference type="CDD" id="cd01750">
    <property type="entry name" value="GATase1_CobQ"/>
    <property type="match status" value="1"/>
</dbReference>
<feature type="active site" description="Nucleophile" evidence="2">
    <location>
        <position position="108"/>
    </location>
</feature>
<dbReference type="Pfam" id="PF07685">
    <property type="entry name" value="GATase_3"/>
    <property type="match status" value="1"/>
</dbReference>
<keyword evidence="2" id="KW-0573">Peptidoglycan synthesis</keyword>
<evidence type="ECO:0000259" key="3">
    <source>
        <dbReference type="Pfam" id="PF07685"/>
    </source>
</evidence>
<dbReference type="GO" id="GO:0009236">
    <property type="term" value="P:cobalamin biosynthetic process"/>
    <property type="evidence" value="ECO:0007669"/>
    <property type="project" value="InterPro"/>
</dbReference>
<reference evidence="5" key="1">
    <citation type="submission" date="2019-04" db="EMBL/GenBank/DDBJ databases">
        <title>Draft genome sequence of Pseudonocardiaceae bacterium SL3-2-4.</title>
        <authorList>
            <person name="Ningsih F."/>
            <person name="Yokota A."/>
            <person name="Sakai Y."/>
            <person name="Nanatani K."/>
            <person name="Yabe S."/>
            <person name="Oetari A."/>
            <person name="Sjamsuridzal W."/>
        </authorList>
    </citation>
    <scope>NUCLEOTIDE SEQUENCE [LARGE SCALE GENOMIC DNA]</scope>
    <source>
        <strain evidence="5">SL3-2-4</strain>
    </source>
</reference>
<dbReference type="PROSITE" id="PS51274">
    <property type="entry name" value="GATASE_COBBQ"/>
    <property type="match status" value="1"/>
</dbReference>
<name>A0A4D4J5M4_9PSEU</name>
<keyword evidence="5" id="KW-1185">Reference proteome</keyword>
<keyword evidence="1 2" id="KW-0315">Glutamine amidotransferase</keyword>
<keyword evidence="2" id="KW-0961">Cell wall biogenesis/degradation</keyword>
<dbReference type="OrthoDB" id="9782045at2"/>
<organism evidence="4 5">
    <name type="scientific">Gandjariella thermophila</name>
    <dbReference type="NCBI Taxonomy" id="1931992"/>
    <lineage>
        <taxon>Bacteria</taxon>
        <taxon>Bacillati</taxon>
        <taxon>Actinomycetota</taxon>
        <taxon>Actinomycetes</taxon>
        <taxon>Pseudonocardiales</taxon>
        <taxon>Pseudonocardiaceae</taxon>
        <taxon>Gandjariella</taxon>
    </lineage>
</organism>
<comment type="similarity">
    <text evidence="2">Belongs to the CobB/CobQ family. GatD subfamily.</text>
</comment>
<evidence type="ECO:0000256" key="1">
    <source>
        <dbReference type="ARBA" id="ARBA00022962"/>
    </source>
</evidence>
<sequence length="253" mass="26143">MTCLEPTVPVSPAAHQPSQVRIALVLPQLVGGYGDRGNAVVLVQRLRWRGIGCELVEVTGATPVPSDCDVYVVGGAEGGGQLTAARRLRADPGLSRAVARGATVLAVCAGFQLLGTGFAGPDGTMHPGAGLFDAVTRPMPRRAMGEVVVDPAPGLGIRAITGYENHAGATRLGPAAGPLGRVVTGVGNGVDDVEGAVQGRLVGTYLHGPVLARNPDLADLLLGWATGHRLAPLVLEEIEALRHERLRHRPVTT</sequence>
<protein>
    <recommendedName>
        <fullName evidence="2">Lipid II isoglutaminyl synthase (glutamine-hydrolyzing) subunit GatD</fullName>
        <ecNumber evidence="2">6.3.5.13</ecNumber>
    </recommendedName>
    <alternativeName>
        <fullName evidence="2">Lipid II isoglutaminyl synthase glutaminase subunit</fullName>
        <ecNumber evidence="2">3.5.1.2</ecNumber>
    </alternativeName>
</protein>
<dbReference type="InterPro" id="IPR043702">
    <property type="entry name" value="Lipid_II_synth_GatD"/>
</dbReference>
<comment type="pathway">
    <text evidence="2">Cell wall biogenesis; peptidoglycan biosynthesis.</text>
</comment>
<dbReference type="InterPro" id="IPR033949">
    <property type="entry name" value="CobQ_GATase1"/>
</dbReference>
<dbReference type="GO" id="GO:0140282">
    <property type="term" value="F:carbon-nitrogen ligase activity on lipid II"/>
    <property type="evidence" value="ECO:0007669"/>
    <property type="project" value="UniProtKB-UniRule"/>
</dbReference>
<comment type="function">
    <text evidence="2">The lipid II isoglutaminyl synthase complex catalyzes the formation of alpha-D-isoglutamine in the cell wall lipid II stem peptide. The GatD subunit catalyzes the hydrolysis of glutamine to glutamate and ammonia. The resulting ammonia molecule is channeled to the active site of MurT.</text>
</comment>
<dbReference type="EMBL" id="BJFL01000004">
    <property type="protein sequence ID" value="GDY29796.1"/>
    <property type="molecule type" value="Genomic_DNA"/>
</dbReference>
<keyword evidence="2" id="KW-0133">Cell shape</keyword>
<dbReference type="GO" id="GO:0071555">
    <property type="term" value="P:cell wall organization"/>
    <property type="evidence" value="ECO:0007669"/>
    <property type="project" value="UniProtKB-KW"/>
</dbReference>
<evidence type="ECO:0000256" key="2">
    <source>
        <dbReference type="HAMAP-Rule" id="MF_02213"/>
    </source>
</evidence>
<dbReference type="EC" id="6.3.5.13" evidence="2"/>
<dbReference type="GO" id="GO:0009252">
    <property type="term" value="P:peptidoglycan biosynthetic process"/>
    <property type="evidence" value="ECO:0007669"/>
    <property type="project" value="UniProtKB-UniRule"/>
</dbReference>
<comment type="subunit">
    <text evidence="2">Forms a heterodimer with MurT.</text>
</comment>
<keyword evidence="2" id="KW-0378">Hydrolase</keyword>
<comment type="catalytic activity">
    <reaction evidence="2">
        <text>beta-D-GlcNAc-(1-&gt;4)-Mur2Ac(oyl-L-Ala-gamma-D-Glu-L-Lys-D-Ala-D-Ala)-di-trans,octa-cis-undecaprenyl diphosphate + L-glutamine + ATP + H2O = beta-D-GlcNAc-(1-&gt;4)-Mur2Ac(oyl-L-Ala-D-isoglutaminyl-L-Lys-D-Ala-D-Ala)-di-trans,octa-cis-undecaprenyl diphosphate + L-glutamate + ADP + phosphate + H(+)</text>
        <dbReference type="Rhea" id="RHEA:57928"/>
        <dbReference type="ChEBI" id="CHEBI:15377"/>
        <dbReference type="ChEBI" id="CHEBI:15378"/>
        <dbReference type="ChEBI" id="CHEBI:29985"/>
        <dbReference type="ChEBI" id="CHEBI:30616"/>
        <dbReference type="ChEBI" id="CHEBI:43474"/>
        <dbReference type="ChEBI" id="CHEBI:58359"/>
        <dbReference type="ChEBI" id="CHEBI:60033"/>
        <dbReference type="ChEBI" id="CHEBI:62233"/>
        <dbReference type="ChEBI" id="CHEBI:456216"/>
        <dbReference type="EC" id="6.3.5.13"/>
    </reaction>
</comment>
<dbReference type="Proteomes" id="UP000298860">
    <property type="component" value="Unassembled WGS sequence"/>
</dbReference>
<dbReference type="UniPathway" id="UPA00219"/>
<dbReference type="Gene3D" id="3.40.50.880">
    <property type="match status" value="1"/>
</dbReference>
<dbReference type="AlphaFoldDB" id="A0A4D4J5M4"/>
<dbReference type="PANTHER" id="PTHR21343:SF9">
    <property type="entry name" value="LIPID II ISOGLUTAMINYL SYNTHASE (GLUTAMINE-HYDROLYZING) SUBUNIT GATD"/>
    <property type="match status" value="1"/>
</dbReference>
<dbReference type="SUPFAM" id="SSF52317">
    <property type="entry name" value="Class I glutamine amidotransferase-like"/>
    <property type="match status" value="1"/>
</dbReference>
<dbReference type="EC" id="3.5.1.2" evidence="2"/>
<feature type="binding site" evidence="2">
    <location>
        <position position="142"/>
    </location>
    <ligand>
        <name>substrate</name>
    </ligand>
</feature>
<feature type="domain" description="CobB/CobQ-like glutamine amidotransferase" evidence="3">
    <location>
        <begin position="61"/>
        <end position="214"/>
    </location>
</feature>
<comment type="caution">
    <text evidence="4">The sequence shown here is derived from an EMBL/GenBank/DDBJ whole genome shotgun (WGS) entry which is preliminary data.</text>
</comment>
<dbReference type="InterPro" id="IPR011698">
    <property type="entry name" value="GATase_3"/>
</dbReference>
<proteinExistence type="inferred from homology"/>
<evidence type="ECO:0000313" key="4">
    <source>
        <dbReference type="EMBL" id="GDY29796.1"/>
    </source>
</evidence>
<dbReference type="HAMAP" id="MF_02213">
    <property type="entry name" value="Lipid_II_synth_GatD"/>
    <property type="match status" value="1"/>
</dbReference>
<accession>A0A4D4J5M4</accession>
<dbReference type="GO" id="GO:0016740">
    <property type="term" value="F:transferase activity"/>
    <property type="evidence" value="ECO:0007669"/>
    <property type="project" value="UniProtKB-KW"/>
</dbReference>
<feature type="active site" evidence="2">
    <location>
        <position position="207"/>
    </location>
</feature>
<dbReference type="GO" id="GO:0004359">
    <property type="term" value="F:glutaminase activity"/>
    <property type="evidence" value="ECO:0007669"/>
    <property type="project" value="UniProtKB-UniRule"/>
</dbReference>
<dbReference type="GO" id="GO:0008360">
    <property type="term" value="P:regulation of cell shape"/>
    <property type="evidence" value="ECO:0007669"/>
    <property type="project" value="UniProtKB-KW"/>
</dbReference>
<gene>
    <name evidence="2" type="primary">gatD</name>
    <name evidence="4" type="ORF">GTS_14290</name>
</gene>
<dbReference type="InterPro" id="IPR029062">
    <property type="entry name" value="Class_I_gatase-like"/>
</dbReference>